<proteinExistence type="predicted"/>
<name>A0A4Y2PZW8_ARAVE</name>
<comment type="caution">
    <text evidence="1">The sequence shown here is derived from an EMBL/GenBank/DDBJ whole genome shotgun (WGS) entry which is preliminary data.</text>
</comment>
<accession>A0A4Y2PZW8</accession>
<evidence type="ECO:0000313" key="1">
    <source>
        <dbReference type="EMBL" id="GBN56150.1"/>
    </source>
</evidence>
<evidence type="ECO:0000313" key="2">
    <source>
        <dbReference type="Proteomes" id="UP000499080"/>
    </source>
</evidence>
<reference evidence="1 2" key="1">
    <citation type="journal article" date="2019" name="Sci. Rep.">
        <title>Orb-weaving spider Araneus ventricosus genome elucidates the spidroin gene catalogue.</title>
        <authorList>
            <person name="Kono N."/>
            <person name="Nakamura H."/>
            <person name="Ohtoshi R."/>
            <person name="Moran D.A.P."/>
            <person name="Shinohara A."/>
            <person name="Yoshida Y."/>
            <person name="Fujiwara M."/>
            <person name="Mori M."/>
            <person name="Tomita M."/>
            <person name="Arakawa K."/>
        </authorList>
    </citation>
    <scope>NUCLEOTIDE SEQUENCE [LARGE SCALE GENOMIC DNA]</scope>
</reference>
<dbReference type="AlphaFoldDB" id="A0A4Y2PZW8"/>
<organism evidence="1 2">
    <name type="scientific">Araneus ventricosus</name>
    <name type="common">Orbweaver spider</name>
    <name type="synonym">Epeira ventricosa</name>
    <dbReference type="NCBI Taxonomy" id="182803"/>
    <lineage>
        <taxon>Eukaryota</taxon>
        <taxon>Metazoa</taxon>
        <taxon>Ecdysozoa</taxon>
        <taxon>Arthropoda</taxon>
        <taxon>Chelicerata</taxon>
        <taxon>Arachnida</taxon>
        <taxon>Araneae</taxon>
        <taxon>Araneomorphae</taxon>
        <taxon>Entelegynae</taxon>
        <taxon>Araneoidea</taxon>
        <taxon>Araneidae</taxon>
        <taxon>Araneus</taxon>
    </lineage>
</organism>
<dbReference type="EMBL" id="BGPR01012457">
    <property type="protein sequence ID" value="GBN56150.1"/>
    <property type="molecule type" value="Genomic_DNA"/>
</dbReference>
<dbReference type="Proteomes" id="UP000499080">
    <property type="component" value="Unassembled WGS sequence"/>
</dbReference>
<keyword evidence="2" id="KW-1185">Reference proteome</keyword>
<gene>
    <name evidence="1" type="ORF">AVEN_215301_1</name>
</gene>
<sequence>MLRGPNVLPLLWGGSLERGRQLRGRPRHLMEVQNDEVRPKLALVLLQERDVNKTKPLEILGNAPVGDFTLLYATAHSLLQRLKISGLWFGWVCVESLLIKDFQKTVLLHSCGLATDNGAVSKVNDDIVVVLLLVVLLYKEV</sequence>
<protein>
    <submittedName>
        <fullName evidence="1">Uncharacterized protein</fullName>
    </submittedName>
</protein>